<reference evidence="1 2" key="1">
    <citation type="journal article" date="2013" name="Genome Announc.">
        <title>Complete genome sequence of Clostridium stercorarium subsp. stercorarium strain DSM 8532, a thermophilic degrader of plant cell wall fibers.</title>
        <authorList>
            <person name="Poehlein A."/>
            <person name="Zverlov V.V."/>
            <person name="Daniel R."/>
            <person name="Schwarz W.H."/>
            <person name="Liebl W."/>
        </authorList>
    </citation>
    <scope>NUCLEOTIDE SEQUENCE [LARGE SCALE GENOMIC DNA]</scope>
    <source>
        <strain evidence="2">ATCC 35414 / DSM 8532 / NCIMB 11754</strain>
    </source>
</reference>
<sequence>MLRIPVKIYISLYTHNNFQFFSAAKRLTGMELMPVLN</sequence>
<dbReference type="Proteomes" id="UP000011220">
    <property type="component" value="Chromosome"/>
</dbReference>
<dbReference type="AlphaFoldDB" id="L7VN82"/>
<dbReference type="EMBL" id="CP004044">
    <property type="protein sequence ID" value="AGC68207.1"/>
    <property type="molecule type" value="Genomic_DNA"/>
</dbReference>
<accession>L7VN82</accession>
<keyword evidence="2" id="KW-1185">Reference proteome</keyword>
<proteinExistence type="predicted"/>
<dbReference type="STRING" id="1121335.Cst_c12120"/>
<organism evidence="1 2">
    <name type="scientific">Thermoclostridium stercorarium (strain ATCC 35414 / DSM 8532 / NCIMB 11754)</name>
    <name type="common">Clostridium stercorarium</name>
    <dbReference type="NCBI Taxonomy" id="1121335"/>
    <lineage>
        <taxon>Bacteria</taxon>
        <taxon>Bacillati</taxon>
        <taxon>Bacillota</taxon>
        <taxon>Clostridia</taxon>
        <taxon>Eubacteriales</taxon>
        <taxon>Oscillospiraceae</taxon>
        <taxon>Thermoclostridium</taxon>
    </lineage>
</organism>
<evidence type="ECO:0000313" key="2">
    <source>
        <dbReference type="Proteomes" id="UP000011220"/>
    </source>
</evidence>
<dbReference type="PATRIC" id="fig|1121335.3.peg.1191"/>
<name>L7VN82_THES1</name>
<gene>
    <name evidence="1" type="ordered locus">Cst_c12120</name>
</gene>
<dbReference type="KEGG" id="css:Cst_c12120"/>
<evidence type="ECO:0000313" key="1">
    <source>
        <dbReference type="EMBL" id="AGC68207.1"/>
    </source>
</evidence>
<protein>
    <submittedName>
        <fullName evidence="1">Uncharacterized protein</fullName>
    </submittedName>
</protein>